<protein>
    <submittedName>
        <fullName evidence="2">Uncharacterized protein</fullName>
    </submittedName>
</protein>
<accession>A0A803PCP7</accession>
<dbReference type="EnsemblPlants" id="evm.model.04.1347">
    <property type="protein sequence ID" value="cds.evm.model.04.1347"/>
    <property type="gene ID" value="evm.TU.04.1347"/>
</dbReference>
<feature type="region of interest" description="Disordered" evidence="1">
    <location>
        <begin position="86"/>
        <end position="105"/>
    </location>
</feature>
<sequence length="175" mass="19675">MCVVEVVSRGARREPRGLACEPLCCSCVLWRLRAVVRGESLEGSHASPCGACMRFVVLLVCVFGGCKCKVRGECISTKWHWRRNQRTGRARKKRATTPSEDSESEEVRVAVTMNLQGYHTPATGHHRTPDKGTRWRATSSTCGMHHESDALSPWDHFVLHAIRAYKYSFSDVREG</sequence>
<keyword evidence="3" id="KW-1185">Reference proteome</keyword>
<dbReference type="Proteomes" id="UP000596661">
    <property type="component" value="Chromosome 4"/>
</dbReference>
<dbReference type="AlphaFoldDB" id="A0A803PCP7"/>
<dbReference type="Gramene" id="evm.model.04.1347">
    <property type="protein sequence ID" value="cds.evm.model.04.1347"/>
    <property type="gene ID" value="evm.TU.04.1347"/>
</dbReference>
<evidence type="ECO:0000313" key="2">
    <source>
        <dbReference type="EnsemblPlants" id="cds.evm.model.04.1347"/>
    </source>
</evidence>
<feature type="compositionally biased region" description="Basic residues" evidence="1">
    <location>
        <begin position="86"/>
        <end position="95"/>
    </location>
</feature>
<feature type="region of interest" description="Disordered" evidence="1">
    <location>
        <begin position="119"/>
        <end position="138"/>
    </location>
</feature>
<evidence type="ECO:0000313" key="3">
    <source>
        <dbReference type="Proteomes" id="UP000596661"/>
    </source>
</evidence>
<dbReference type="EMBL" id="UZAU01000385">
    <property type="status" value="NOT_ANNOTATED_CDS"/>
    <property type="molecule type" value="Genomic_DNA"/>
</dbReference>
<reference evidence="2" key="1">
    <citation type="submission" date="2018-11" db="EMBL/GenBank/DDBJ databases">
        <authorList>
            <person name="Grassa J C."/>
        </authorList>
    </citation>
    <scope>NUCLEOTIDE SEQUENCE [LARGE SCALE GENOMIC DNA]</scope>
</reference>
<reference evidence="2" key="2">
    <citation type="submission" date="2021-03" db="UniProtKB">
        <authorList>
            <consortium name="EnsemblPlants"/>
        </authorList>
    </citation>
    <scope>IDENTIFICATION</scope>
</reference>
<evidence type="ECO:0000256" key="1">
    <source>
        <dbReference type="SAM" id="MobiDB-lite"/>
    </source>
</evidence>
<proteinExistence type="predicted"/>
<organism evidence="2 3">
    <name type="scientific">Cannabis sativa</name>
    <name type="common">Hemp</name>
    <name type="synonym">Marijuana</name>
    <dbReference type="NCBI Taxonomy" id="3483"/>
    <lineage>
        <taxon>Eukaryota</taxon>
        <taxon>Viridiplantae</taxon>
        <taxon>Streptophyta</taxon>
        <taxon>Embryophyta</taxon>
        <taxon>Tracheophyta</taxon>
        <taxon>Spermatophyta</taxon>
        <taxon>Magnoliopsida</taxon>
        <taxon>eudicotyledons</taxon>
        <taxon>Gunneridae</taxon>
        <taxon>Pentapetalae</taxon>
        <taxon>rosids</taxon>
        <taxon>fabids</taxon>
        <taxon>Rosales</taxon>
        <taxon>Cannabaceae</taxon>
        <taxon>Cannabis</taxon>
    </lineage>
</organism>
<name>A0A803PCP7_CANSA</name>